<evidence type="ECO:0000313" key="1">
    <source>
        <dbReference type="EMBL" id="PON29380.1"/>
    </source>
</evidence>
<proteinExistence type="predicted"/>
<dbReference type="AlphaFoldDB" id="A0A2P4ZYL7"/>
<organism evidence="1 2">
    <name type="scientific">Trichoderma gamsii</name>
    <dbReference type="NCBI Taxonomy" id="398673"/>
    <lineage>
        <taxon>Eukaryota</taxon>
        <taxon>Fungi</taxon>
        <taxon>Dikarya</taxon>
        <taxon>Ascomycota</taxon>
        <taxon>Pezizomycotina</taxon>
        <taxon>Sordariomycetes</taxon>
        <taxon>Hypocreomycetidae</taxon>
        <taxon>Hypocreales</taxon>
        <taxon>Hypocreaceae</taxon>
        <taxon>Trichoderma</taxon>
    </lineage>
</organism>
<comment type="caution">
    <text evidence="1">The sequence shown here is derived from an EMBL/GenBank/DDBJ whole genome shotgun (WGS) entry which is preliminary data.</text>
</comment>
<protein>
    <submittedName>
        <fullName evidence="1">Uncharacterized protein</fullName>
    </submittedName>
</protein>
<keyword evidence="2" id="KW-1185">Reference proteome</keyword>
<dbReference type="RefSeq" id="XP_018659523.1">
    <property type="nucleotide sequence ID" value="XM_018807189.1"/>
</dbReference>
<dbReference type="GeneID" id="29987272"/>
<accession>A0A2P4ZYL7</accession>
<gene>
    <name evidence="1" type="ORF">TGAM01_v201629</name>
</gene>
<reference evidence="1 2" key="1">
    <citation type="journal article" date="2016" name="Genome Announc.">
        <title>Draft Whole-Genome Sequence of Trichoderma gamsii T6085, a Promising Biocontrol Agent of Fusarium Head Blight on Wheat.</title>
        <authorList>
            <person name="Baroncelli R."/>
            <person name="Zapparata A."/>
            <person name="Piaggeschi G."/>
            <person name="Sarrocco S."/>
            <person name="Vannacci G."/>
        </authorList>
    </citation>
    <scope>NUCLEOTIDE SEQUENCE [LARGE SCALE GENOMIC DNA]</scope>
    <source>
        <strain evidence="1 2">T6085</strain>
    </source>
</reference>
<sequence length="279" mass="30691">MELGPQPAQVPARNYLHSSINTHNLLALVSSIKIQRIKRNRHQRHFASVAFHLQLAHHQPPSVHPSIQHLYTASFRLHLSNDAIDLSIAQAPAKTALELSQPIIPQPTHTVWLAESLWRRQREGCAAHMPPRKEGPCSGLVEQQLQLAIHTLASPQQMCRASLRRWLLLAAAASRDRLGFDITIASLVVHLAVSLSASVSAAAAPQPNMSNLDRGPGKQHMDDPGIYGANRLHDAPNKLAGFSLPSEARQTGIHAPHPLSRRPGRPVLGRAERQTVFFT</sequence>
<dbReference type="EMBL" id="JPDN02000004">
    <property type="protein sequence ID" value="PON29380.1"/>
    <property type="molecule type" value="Genomic_DNA"/>
</dbReference>
<evidence type="ECO:0000313" key="2">
    <source>
        <dbReference type="Proteomes" id="UP000054821"/>
    </source>
</evidence>
<dbReference type="Proteomes" id="UP000054821">
    <property type="component" value="Unassembled WGS sequence"/>
</dbReference>
<name>A0A2P4ZYL7_9HYPO</name>